<evidence type="ECO:0000313" key="4">
    <source>
        <dbReference type="Proteomes" id="UP000063387"/>
    </source>
</evidence>
<keyword evidence="1" id="KW-0812">Transmembrane</keyword>
<evidence type="ECO:0000256" key="1">
    <source>
        <dbReference type="SAM" id="Phobius"/>
    </source>
</evidence>
<dbReference type="Proteomes" id="UP000063387">
    <property type="component" value="Chromosome"/>
</dbReference>
<evidence type="ECO:0000259" key="2">
    <source>
        <dbReference type="Pfam" id="PF01970"/>
    </source>
</evidence>
<name>A0A0X8HBA2_9GAMM</name>
<sequence length="504" mass="52563">MLDLLIEASALAFHPYVLMYVMLGVLLGITLGAIPGLSGDMAIALLLPFVFFLEPAMAMGLLVGIYKGGLFGGSIAAISFGVPGTPGAAATSIDGYQAKLKGKPSKALHTALYSSVIGDTTSDLVLIFIAVPLAAVALTFGPIEFFALYAFSLILIAALSQGMVAKGLAVAAIGILLAMIGRDPITGATRLTFGMPGLSGGLSLIPVLIGIFAISEVVIQGSKLWRRKVDKLMDDVAEQASLLQGYDIRKDKLTWAEFKFTLKATYIGAAVGTFIGALPGAGQSLAAFMSYGLAQRFSRKPEDFGKGSLEGIASAESGNSATAGSTFIPLFAFGIPGSATAALFGAAFILMGMTPGPSLLTDNTEIIYALFLTLIFANLVNLVLGKVLLPYYSRIAMIQPGFMIPGVFILAIVGTYAANNSVVDVWVLLFAGALGVTLRLMSFPLAPLVLGFIIGPGAERALRQSMIMGGGDWAVLIKSPIAIGFYVAAFALILLFTFALRAKK</sequence>
<gene>
    <name evidence="3" type="ORF">LOKO_00380</name>
</gene>
<dbReference type="KEGG" id="hco:LOKO_00380"/>
<feature type="transmembrane region" description="Helical" evidence="1">
    <location>
        <begin position="401"/>
        <end position="419"/>
    </location>
</feature>
<feature type="transmembrane region" description="Helical" evidence="1">
    <location>
        <begin position="330"/>
        <end position="354"/>
    </location>
</feature>
<feature type="transmembrane region" description="Helical" evidence="1">
    <location>
        <begin position="163"/>
        <end position="181"/>
    </location>
</feature>
<dbReference type="STRING" id="507626.LOKO_00380"/>
<feature type="transmembrane region" description="Helical" evidence="1">
    <location>
        <begin position="366"/>
        <end position="389"/>
    </location>
</feature>
<dbReference type="Pfam" id="PF01970">
    <property type="entry name" value="TctA"/>
    <property type="match status" value="1"/>
</dbReference>
<accession>A0A0X8HBA2</accession>
<dbReference type="PANTHER" id="PTHR35342">
    <property type="entry name" value="TRICARBOXYLIC TRANSPORT PROTEIN"/>
    <property type="match status" value="1"/>
</dbReference>
<dbReference type="AlphaFoldDB" id="A0A0X8HBA2"/>
<feature type="transmembrane region" description="Helical" evidence="1">
    <location>
        <begin position="41"/>
        <end position="66"/>
    </location>
</feature>
<dbReference type="EMBL" id="CP014226">
    <property type="protein sequence ID" value="AMC99476.1"/>
    <property type="molecule type" value="Genomic_DNA"/>
</dbReference>
<feature type="transmembrane region" description="Helical" evidence="1">
    <location>
        <begin position="475"/>
        <end position="500"/>
    </location>
</feature>
<feature type="transmembrane region" description="Helical" evidence="1">
    <location>
        <begin position="201"/>
        <end position="219"/>
    </location>
</feature>
<feature type="transmembrane region" description="Helical" evidence="1">
    <location>
        <begin position="425"/>
        <end position="454"/>
    </location>
</feature>
<protein>
    <submittedName>
        <fullName evidence="3">Tripartite tricarboxylate transporter TctA family protein</fullName>
    </submittedName>
</protein>
<reference evidence="3 4" key="2">
    <citation type="submission" date="2016-02" db="EMBL/GenBank/DDBJ databases">
        <authorList>
            <person name="Wen L."/>
            <person name="He K."/>
            <person name="Yang H."/>
        </authorList>
    </citation>
    <scope>NUCLEOTIDE SEQUENCE [LARGE SCALE GENOMIC DNA]</scope>
    <source>
        <strain evidence="3 4">AGD 8-3</strain>
    </source>
</reference>
<dbReference type="OrthoDB" id="9781349at2"/>
<feature type="domain" description="DUF112" evidence="2">
    <location>
        <begin position="18"/>
        <end position="450"/>
    </location>
</feature>
<dbReference type="RefSeq" id="WP_066444338.1">
    <property type="nucleotide sequence ID" value="NZ_CP014226.1"/>
</dbReference>
<dbReference type="PANTHER" id="PTHR35342:SF5">
    <property type="entry name" value="TRICARBOXYLIC TRANSPORT PROTEIN"/>
    <property type="match status" value="1"/>
</dbReference>
<keyword evidence="1" id="KW-1133">Transmembrane helix</keyword>
<keyword evidence="4" id="KW-1185">Reference proteome</keyword>
<dbReference type="InterPro" id="IPR002823">
    <property type="entry name" value="DUF112_TM"/>
</dbReference>
<proteinExistence type="predicted"/>
<dbReference type="PATRIC" id="fig|507626.3.peg.377"/>
<feature type="transmembrane region" description="Helical" evidence="1">
    <location>
        <begin position="124"/>
        <end position="151"/>
    </location>
</feature>
<feature type="transmembrane region" description="Helical" evidence="1">
    <location>
        <begin position="12"/>
        <end position="34"/>
    </location>
</feature>
<keyword evidence="1" id="KW-0472">Membrane</keyword>
<organism evidence="3 4">
    <name type="scientific">Halomonas chromatireducens</name>
    <dbReference type="NCBI Taxonomy" id="507626"/>
    <lineage>
        <taxon>Bacteria</taxon>
        <taxon>Pseudomonadati</taxon>
        <taxon>Pseudomonadota</taxon>
        <taxon>Gammaproteobacteria</taxon>
        <taxon>Oceanospirillales</taxon>
        <taxon>Halomonadaceae</taxon>
        <taxon>Halomonas</taxon>
    </lineage>
</organism>
<reference evidence="3 4" key="1">
    <citation type="journal article" date="2016" name="Genome Announc.">
        <title>Draft Genome Sequence of 'Halomonas chromatireducens' Strain AGD 8-3, a Haloalkaliphilic Chromate- and Selenite-Reducing Gammaproteobacterium.</title>
        <authorList>
            <person name="Sharko F.S."/>
            <person name="Shapovalova A.A."/>
            <person name="Tsygankova S.V."/>
            <person name="Komova A.V."/>
            <person name="Boulygina E.S."/>
            <person name="Teslyuk A.B."/>
            <person name="Gotovtsev P.M."/>
            <person name="Namsaraev Z.B."/>
            <person name="Khijniak T.V."/>
            <person name="Nedoluzhko A.V."/>
            <person name="Vasilov R.G."/>
        </authorList>
    </citation>
    <scope>NUCLEOTIDE SEQUENCE [LARGE SCALE GENOMIC DNA]</scope>
    <source>
        <strain evidence="3 4">AGD 8-3</strain>
    </source>
</reference>
<evidence type="ECO:0000313" key="3">
    <source>
        <dbReference type="EMBL" id="AMC99476.1"/>
    </source>
</evidence>